<dbReference type="PANTHER" id="PTHR22600">
    <property type="entry name" value="BETA-HEXOSAMINIDASE"/>
    <property type="match status" value="1"/>
</dbReference>
<dbReference type="InterPro" id="IPR025705">
    <property type="entry name" value="Beta_hexosaminidase_sua/sub"/>
</dbReference>
<comment type="catalytic activity">
    <reaction evidence="1">
        <text>Hydrolysis of terminal non-reducing N-acetyl-D-hexosamine residues in N-acetyl-beta-D-hexosaminides.</text>
        <dbReference type="EC" id="3.2.1.52"/>
    </reaction>
</comment>
<feature type="active site" description="Proton donor" evidence="7">
    <location>
        <position position="250"/>
    </location>
</feature>
<dbReference type="InterPro" id="IPR017853">
    <property type="entry name" value="GH"/>
</dbReference>
<evidence type="ECO:0000259" key="9">
    <source>
        <dbReference type="Pfam" id="PF14845"/>
    </source>
</evidence>
<keyword evidence="4" id="KW-0378">Hydrolase</keyword>
<reference evidence="10 11" key="1">
    <citation type="submission" date="2018-11" db="EMBL/GenBank/DDBJ databases">
        <authorList>
            <consortium name="Pathogen Informatics"/>
        </authorList>
    </citation>
    <scope>NUCLEOTIDE SEQUENCE [LARGE SCALE GENOMIC DNA]</scope>
</reference>
<proteinExistence type="inferred from homology"/>
<evidence type="ECO:0000256" key="7">
    <source>
        <dbReference type="PIRSR" id="PIRSR625705-1"/>
    </source>
</evidence>
<dbReference type="Gene3D" id="3.20.20.80">
    <property type="entry name" value="Glycosidases"/>
    <property type="match status" value="1"/>
</dbReference>
<evidence type="ECO:0000256" key="1">
    <source>
        <dbReference type="ARBA" id="ARBA00001231"/>
    </source>
</evidence>
<organism evidence="10 11">
    <name type="scientific">Strongylus vulgaris</name>
    <name type="common">Blood worm</name>
    <dbReference type="NCBI Taxonomy" id="40348"/>
    <lineage>
        <taxon>Eukaryota</taxon>
        <taxon>Metazoa</taxon>
        <taxon>Ecdysozoa</taxon>
        <taxon>Nematoda</taxon>
        <taxon>Chromadorea</taxon>
        <taxon>Rhabditida</taxon>
        <taxon>Rhabditina</taxon>
        <taxon>Rhabditomorpha</taxon>
        <taxon>Strongyloidea</taxon>
        <taxon>Strongylidae</taxon>
        <taxon>Strongylus</taxon>
    </lineage>
</organism>
<keyword evidence="11" id="KW-1185">Reference proteome</keyword>
<dbReference type="GO" id="GO:0006689">
    <property type="term" value="P:ganglioside catabolic process"/>
    <property type="evidence" value="ECO:0007669"/>
    <property type="project" value="TreeGrafter"/>
</dbReference>
<evidence type="ECO:0000256" key="6">
    <source>
        <dbReference type="ARBA" id="ARBA00023295"/>
    </source>
</evidence>
<evidence type="ECO:0000256" key="3">
    <source>
        <dbReference type="ARBA" id="ARBA00012663"/>
    </source>
</evidence>
<dbReference type="PRINTS" id="PR00738">
    <property type="entry name" value="GLHYDRLASE20"/>
</dbReference>
<accession>A0A3P7JC99</accession>
<evidence type="ECO:0000256" key="4">
    <source>
        <dbReference type="ARBA" id="ARBA00022801"/>
    </source>
</evidence>
<dbReference type="GO" id="GO:0005975">
    <property type="term" value="P:carbohydrate metabolic process"/>
    <property type="evidence" value="ECO:0007669"/>
    <property type="project" value="InterPro"/>
</dbReference>
<dbReference type="GO" id="GO:0016020">
    <property type="term" value="C:membrane"/>
    <property type="evidence" value="ECO:0007669"/>
    <property type="project" value="TreeGrafter"/>
</dbReference>
<dbReference type="GO" id="GO:0030203">
    <property type="term" value="P:glycosaminoglycan metabolic process"/>
    <property type="evidence" value="ECO:0007669"/>
    <property type="project" value="TreeGrafter"/>
</dbReference>
<dbReference type="InterPro" id="IPR015883">
    <property type="entry name" value="Glyco_hydro_20_cat"/>
</dbReference>
<dbReference type="InterPro" id="IPR029019">
    <property type="entry name" value="HEX_eukaryotic_N"/>
</dbReference>
<dbReference type="Pfam" id="PF14845">
    <property type="entry name" value="Glycohydro_20b2"/>
    <property type="match status" value="1"/>
</dbReference>
<dbReference type="Proteomes" id="UP000270094">
    <property type="component" value="Unassembled WGS sequence"/>
</dbReference>
<protein>
    <recommendedName>
        <fullName evidence="3">beta-N-acetylhexosaminidase</fullName>
        <ecNumber evidence="3">3.2.1.52</ecNumber>
    </recommendedName>
</protein>
<dbReference type="InterPro" id="IPR029018">
    <property type="entry name" value="Hex-like_dom2"/>
</dbReference>
<feature type="domain" description="Glycoside hydrolase family 20 catalytic" evidence="8">
    <location>
        <begin position="90"/>
        <end position="366"/>
    </location>
</feature>
<name>A0A3P7JC99_STRVU</name>
<keyword evidence="6" id="KW-0326">Glycosidase</keyword>
<dbReference type="PANTHER" id="PTHR22600:SF21">
    <property type="entry name" value="BETA-HEXOSAMINIDASE A"/>
    <property type="match status" value="1"/>
</dbReference>
<dbReference type="AlphaFoldDB" id="A0A3P7JC99"/>
<dbReference type="EMBL" id="UYYB01099762">
    <property type="protein sequence ID" value="VDM77649.1"/>
    <property type="molecule type" value="Genomic_DNA"/>
</dbReference>
<dbReference type="OrthoDB" id="428480at2759"/>
<evidence type="ECO:0000256" key="5">
    <source>
        <dbReference type="ARBA" id="ARBA00023180"/>
    </source>
</evidence>
<evidence type="ECO:0000313" key="10">
    <source>
        <dbReference type="EMBL" id="VDM77649.1"/>
    </source>
</evidence>
<dbReference type="Gene3D" id="3.30.379.10">
    <property type="entry name" value="Chitobiase/beta-hexosaminidase domain 2-like"/>
    <property type="match status" value="1"/>
</dbReference>
<keyword evidence="5" id="KW-0325">Glycoprotein</keyword>
<evidence type="ECO:0000313" key="11">
    <source>
        <dbReference type="Proteomes" id="UP000270094"/>
    </source>
</evidence>
<dbReference type="Pfam" id="PF00728">
    <property type="entry name" value="Glyco_hydro_20"/>
    <property type="match status" value="1"/>
</dbReference>
<dbReference type="SUPFAM" id="SSF51445">
    <property type="entry name" value="(Trans)glycosidases"/>
    <property type="match status" value="1"/>
</dbReference>
<evidence type="ECO:0000259" key="8">
    <source>
        <dbReference type="Pfam" id="PF00728"/>
    </source>
</evidence>
<evidence type="ECO:0000256" key="2">
    <source>
        <dbReference type="ARBA" id="ARBA00006285"/>
    </source>
</evidence>
<dbReference type="GO" id="GO:0004563">
    <property type="term" value="F:beta-N-acetylhexosaminidase activity"/>
    <property type="evidence" value="ECO:0007669"/>
    <property type="project" value="UniProtKB-EC"/>
</dbReference>
<feature type="domain" description="Beta-hexosaminidase eukaryotic type N-terminal" evidence="9">
    <location>
        <begin position="19"/>
        <end position="67"/>
    </location>
</feature>
<dbReference type="SUPFAM" id="SSF55545">
    <property type="entry name" value="beta-N-acetylhexosaminidase-like domain"/>
    <property type="match status" value="1"/>
</dbReference>
<gene>
    <name evidence="10" type="ORF">SVUK_LOCUS12647</name>
</gene>
<dbReference type="GO" id="GO:0005764">
    <property type="term" value="C:lysosome"/>
    <property type="evidence" value="ECO:0007669"/>
    <property type="project" value="TreeGrafter"/>
</dbReference>
<comment type="similarity">
    <text evidence="2">Belongs to the glycosyl hydrolase 20 family.</text>
</comment>
<dbReference type="EC" id="3.2.1.52" evidence="3"/>
<sequence>MFPFPVDAKCNADDFFITVEIANDCPKSVPRHGDSEEYKLIVKMDGATLSTDSVWGAIRGMDSISQLIFYDEKDAEYKIRTVRIHDFPRFPLRGLLIDSSRHFLSMKVIKRQLDIMAMNKMNVLHWHLVDSEAFPYVSEKFPNLAKTGAYSPKHQYSPSDVQEIIEFARVRGIRVIPEFDLPGHTGAWQGHPELLTECFDCAGKPTYLPNLVDPSKNSTRECITELVEKHLRNSWTKWSRHFPMSFCTSEAMKLRCLLKTAGELYRDYAVELYRKMMRNSNIRKFMKEKSFGSNIRLLENYFFERLHAIVRNLKVKRRTIFWQEVFDNNIPEYDSIIHIWKGRTHQEIIKEVKNVTAKGYNAIVSACW</sequence>